<reference evidence="1" key="2">
    <citation type="submission" date="2013-10" db="EMBL/GenBank/DDBJ databases">
        <authorList>
            <person name="Aslett M."/>
        </authorList>
    </citation>
    <scope>NUCLEOTIDE SEQUENCE [LARGE SCALE GENOMIC DNA]</scope>
    <source>
        <strain evidence="1">Houghton</strain>
    </source>
</reference>
<accession>U6KNN2</accession>
<dbReference type="Proteomes" id="UP000030747">
    <property type="component" value="Unassembled WGS sequence"/>
</dbReference>
<dbReference type="VEuPathDB" id="ToxoDB:ETH2_1594500"/>
<feature type="non-terminal residue" evidence="1">
    <location>
        <position position="1"/>
    </location>
</feature>
<evidence type="ECO:0000313" key="1">
    <source>
        <dbReference type="EMBL" id="CDJ39591.1"/>
    </source>
</evidence>
<gene>
    <name evidence="1" type="ORF">ETH_00038415</name>
</gene>
<sequence>EFNEELRETYGKDLSDVAQYARDINKRKLTNFFRQHDIRRLSQVDHIFEDFDGDSFRLNEFLRKNYGSDMSNCSIRRKQSVEAMLIEYFDLVKKRQDSMKLGVSRPQWRNRPL</sequence>
<evidence type="ECO:0000313" key="2">
    <source>
        <dbReference type="Proteomes" id="UP000030747"/>
    </source>
</evidence>
<dbReference type="AlphaFoldDB" id="U6KNN2"/>
<organism evidence="1 2">
    <name type="scientific">Eimeria tenella</name>
    <name type="common">Coccidian parasite</name>
    <dbReference type="NCBI Taxonomy" id="5802"/>
    <lineage>
        <taxon>Eukaryota</taxon>
        <taxon>Sar</taxon>
        <taxon>Alveolata</taxon>
        <taxon>Apicomplexa</taxon>
        <taxon>Conoidasida</taxon>
        <taxon>Coccidia</taxon>
        <taxon>Eucoccidiorida</taxon>
        <taxon>Eimeriorina</taxon>
        <taxon>Eimeriidae</taxon>
        <taxon>Eimeria</taxon>
    </lineage>
</organism>
<dbReference type="OrthoDB" id="258495at2759"/>
<dbReference type="GeneID" id="25256724"/>
<dbReference type="VEuPathDB" id="ToxoDB:ETH_00038415"/>
<name>U6KNN2_EIMTE</name>
<protein>
    <submittedName>
        <fullName evidence="1">Uncharacterized protein</fullName>
    </submittedName>
</protein>
<keyword evidence="2" id="KW-1185">Reference proteome</keyword>
<dbReference type="EMBL" id="HG674510">
    <property type="protein sequence ID" value="CDJ39591.1"/>
    <property type="molecule type" value="Genomic_DNA"/>
</dbReference>
<reference evidence="1" key="1">
    <citation type="submission" date="2013-10" db="EMBL/GenBank/DDBJ databases">
        <title>Genomic analysis of the causative agents of coccidiosis in chickens.</title>
        <authorList>
            <person name="Reid A.J."/>
            <person name="Blake D."/>
            <person name="Billington K."/>
            <person name="Browne H."/>
            <person name="Dunn M."/>
            <person name="Hung S."/>
            <person name="Kawahara F."/>
            <person name="Miranda-Saavedra D."/>
            <person name="Mourier T."/>
            <person name="Nagra H."/>
            <person name="Otto T.D."/>
            <person name="Rawlings N."/>
            <person name="Sanchez A."/>
            <person name="Sanders M."/>
            <person name="Subramaniam C."/>
            <person name="Tay Y."/>
            <person name="Dear P."/>
            <person name="Doerig C."/>
            <person name="Gruber A."/>
            <person name="Parkinson J."/>
            <person name="Shirley M."/>
            <person name="Wan K.L."/>
            <person name="Berriman M."/>
            <person name="Tomley F."/>
            <person name="Pain A."/>
        </authorList>
    </citation>
    <scope>NUCLEOTIDE SEQUENCE [LARGE SCALE GENOMIC DNA]</scope>
    <source>
        <strain evidence="1">Houghton</strain>
    </source>
</reference>
<proteinExistence type="predicted"/>
<dbReference type="RefSeq" id="XP_013230346.1">
    <property type="nucleotide sequence ID" value="XM_013374892.1"/>
</dbReference>